<keyword evidence="4" id="KW-0904">Protein phosphatase</keyword>
<comment type="caution">
    <text evidence="6">The sequence shown here is derived from an EMBL/GenBank/DDBJ whole genome shotgun (WGS) entry which is preliminary data.</text>
</comment>
<dbReference type="GO" id="GO:0008330">
    <property type="term" value="F:protein tyrosine/threonine phosphatase activity"/>
    <property type="evidence" value="ECO:0007669"/>
    <property type="project" value="TreeGrafter"/>
</dbReference>
<keyword evidence="3" id="KW-0378">Hydrolase</keyword>
<dbReference type="EMBL" id="CAJJDN010000155">
    <property type="protein sequence ID" value="CAD8125022.1"/>
    <property type="molecule type" value="Genomic_DNA"/>
</dbReference>
<dbReference type="AlphaFoldDB" id="A0A8S1RCH6"/>
<organism evidence="6 7">
    <name type="scientific">Paramecium sonneborni</name>
    <dbReference type="NCBI Taxonomy" id="65129"/>
    <lineage>
        <taxon>Eukaryota</taxon>
        <taxon>Sar</taxon>
        <taxon>Alveolata</taxon>
        <taxon>Ciliophora</taxon>
        <taxon>Intramacronucleata</taxon>
        <taxon>Oligohymenophorea</taxon>
        <taxon>Peniculida</taxon>
        <taxon>Parameciidae</taxon>
        <taxon>Paramecium</taxon>
    </lineage>
</organism>
<dbReference type="InterPro" id="IPR020422">
    <property type="entry name" value="TYR_PHOSPHATASE_DUAL_dom"/>
</dbReference>
<dbReference type="InterPro" id="IPR000387">
    <property type="entry name" value="Tyr_Pase_dom"/>
</dbReference>
<dbReference type="InterPro" id="IPR016130">
    <property type="entry name" value="Tyr_Pase_AS"/>
</dbReference>
<dbReference type="PROSITE" id="PS50056">
    <property type="entry name" value="TYR_PHOSPHATASE_2"/>
    <property type="match status" value="1"/>
</dbReference>
<sequence length="255" mass="30644">MGKIKFPLILALKRDIFEVTKKFLILYILVYYQYEQGIQTWILNLINAFYLIQIIYFKKLDLDKNQNIKRKKYQNLSQNQELSHKQEKQNIFNESTFGRIKVRIFSREGGIYVGRSEGAKDLEMLKRLKIRAVLTASQETAAQYIVVQFCIYKHMKKKIIVYCNLQIKHLILLIDIENRQILVHCFLGISRSPTIVVAYLMKRYNLNMEKSQWKIEIQKKIGESKFQDFKNNYEIMRNYYNNNNNNKENQKEFLK</sequence>
<dbReference type="GO" id="GO:0043409">
    <property type="term" value="P:negative regulation of MAPK cascade"/>
    <property type="evidence" value="ECO:0007669"/>
    <property type="project" value="TreeGrafter"/>
</dbReference>
<gene>
    <name evidence="6" type="ORF">PSON_ATCC_30995.1.T1550100</name>
</gene>
<dbReference type="SMART" id="SM00195">
    <property type="entry name" value="DSPc"/>
    <property type="match status" value="1"/>
</dbReference>
<proteinExistence type="inferred from homology"/>
<dbReference type="OrthoDB" id="10252009at2759"/>
<accession>A0A8S1RCH6</accession>
<dbReference type="PROSITE" id="PS00383">
    <property type="entry name" value="TYR_PHOSPHATASE_1"/>
    <property type="match status" value="1"/>
</dbReference>
<dbReference type="InterPro" id="IPR000340">
    <property type="entry name" value="Dual-sp_phosphatase_cat-dom"/>
</dbReference>
<evidence type="ECO:0000256" key="1">
    <source>
        <dbReference type="ARBA" id="ARBA00008601"/>
    </source>
</evidence>
<dbReference type="GO" id="GO:0005737">
    <property type="term" value="C:cytoplasm"/>
    <property type="evidence" value="ECO:0007669"/>
    <property type="project" value="TreeGrafter"/>
</dbReference>
<dbReference type="Proteomes" id="UP000692954">
    <property type="component" value="Unassembled WGS sequence"/>
</dbReference>
<dbReference type="PANTHER" id="PTHR10159:SF511">
    <property type="entry name" value="DUAL SPECIFICITY PROTEIN PHOSPHATASE 1"/>
    <property type="match status" value="1"/>
</dbReference>
<evidence type="ECO:0000313" key="7">
    <source>
        <dbReference type="Proteomes" id="UP000692954"/>
    </source>
</evidence>
<evidence type="ECO:0000259" key="5">
    <source>
        <dbReference type="PROSITE" id="PS50056"/>
    </source>
</evidence>
<reference evidence="6" key="1">
    <citation type="submission" date="2021-01" db="EMBL/GenBank/DDBJ databases">
        <authorList>
            <consortium name="Genoscope - CEA"/>
            <person name="William W."/>
        </authorList>
    </citation>
    <scope>NUCLEOTIDE SEQUENCE</scope>
</reference>
<name>A0A8S1RCH6_9CILI</name>
<dbReference type="EC" id="3.1.3.48" evidence="2"/>
<keyword evidence="7" id="KW-1185">Reference proteome</keyword>
<evidence type="ECO:0000256" key="2">
    <source>
        <dbReference type="ARBA" id="ARBA00013064"/>
    </source>
</evidence>
<protein>
    <recommendedName>
        <fullName evidence="2">protein-tyrosine-phosphatase</fullName>
        <ecNumber evidence="2">3.1.3.48</ecNumber>
    </recommendedName>
</protein>
<evidence type="ECO:0000256" key="3">
    <source>
        <dbReference type="ARBA" id="ARBA00022801"/>
    </source>
</evidence>
<evidence type="ECO:0000256" key="4">
    <source>
        <dbReference type="ARBA" id="ARBA00022912"/>
    </source>
</evidence>
<feature type="domain" description="Tyrosine specific protein phosphatases" evidence="5">
    <location>
        <begin position="177"/>
        <end position="219"/>
    </location>
</feature>
<evidence type="ECO:0000313" key="6">
    <source>
        <dbReference type="EMBL" id="CAD8125022.1"/>
    </source>
</evidence>
<dbReference type="CDD" id="cd14498">
    <property type="entry name" value="DSP"/>
    <property type="match status" value="1"/>
</dbReference>
<dbReference type="PANTHER" id="PTHR10159">
    <property type="entry name" value="DUAL SPECIFICITY PROTEIN PHOSPHATASE"/>
    <property type="match status" value="1"/>
</dbReference>
<dbReference type="GO" id="GO:0017017">
    <property type="term" value="F:MAP kinase tyrosine/serine/threonine phosphatase activity"/>
    <property type="evidence" value="ECO:0007669"/>
    <property type="project" value="TreeGrafter"/>
</dbReference>
<comment type="similarity">
    <text evidence="1">Belongs to the protein-tyrosine phosphatase family. Non-receptor class dual specificity subfamily.</text>
</comment>
<dbReference type="Pfam" id="PF00782">
    <property type="entry name" value="DSPc"/>
    <property type="match status" value="1"/>
</dbReference>
<dbReference type="GO" id="GO:0033550">
    <property type="term" value="F:MAP kinase tyrosine phosphatase activity"/>
    <property type="evidence" value="ECO:0007669"/>
    <property type="project" value="TreeGrafter"/>
</dbReference>